<feature type="site" description="Positions MEP for the nucleophilic attack" evidence="7">
    <location>
        <position position="157"/>
    </location>
</feature>
<evidence type="ECO:0000313" key="8">
    <source>
        <dbReference type="EMBL" id="MBC3803566.1"/>
    </source>
</evidence>
<organism evidence="8 9">
    <name type="scientific">Acetobacterium fimetarium</name>
    <dbReference type="NCBI Taxonomy" id="52691"/>
    <lineage>
        <taxon>Bacteria</taxon>
        <taxon>Bacillati</taxon>
        <taxon>Bacillota</taxon>
        <taxon>Clostridia</taxon>
        <taxon>Eubacteriales</taxon>
        <taxon>Eubacteriaceae</taxon>
        <taxon>Acetobacterium</taxon>
    </lineage>
</organism>
<evidence type="ECO:0000256" key="1">
    <source>
        <dbReference type="ARBA" id="ARBA00001282"/>
    </source>
</evidence>
<dbReference type="GO" id="GO:0050518">
    <property type="term" value="F:2-C-methyl-D-erythritol 4-phosphate cytidylyltransferase activity"/>
    <property type="evidence" value="ECO:0007669"/>
    <property type="project" value="UniProtKB-EC"/>
</dbReference>
<protein>
    <recommendedName>
        <fullName evidence="7">2-C-methyl-D-erythritol 4-phosphate cytidylyltransferase</fullName>
        <ecNumber evidence="7">2.7.7.60</ecNumber>
    </recommendedName>
    <alternativeName>
        <fullName evidence="7">4-diphosphocytidyl-2C-methyl-D-erythritol synthase</fullName>
    </alternativeName>
    <alternativeName>
        <fullName evidence="7">MEP cytidylyltransferase</fullName>
        <shortName evidence="7">MCT</shortName>
    </alternativeName>
</protein>
<evidence type="ECO:0000256" key="2">
    <source>
        <dbReference type="ARBA" id="ARBA00004787"/>
    </source>
</evidence>
<evidence type="ECO:0000256" key="6">
    <source>
        <dbReference type="ARBA" id="ARBA00023229"/>
    </source>
</evidence>
<dbReference type="HAMAP" id="MF_00108">
    <property type="entry name" value="IspD"/>
    <property type="match status" value="1"/>
</dbReference>
<evidence type="ECO:0000256" key="3">
    <source>
        <dbReference type="ARBA" id="ARBA00009789"/>
    </source>
</evidence>
<dbReference type="PROSITE" id="PS01295">
    <property type="entry name" value="ISPD"/>
    <property type="match status" value="1"/>
</dbReference>
<dbReference type="RefSeq" id="WP_186841481.1">
    <property type="nucleotide sequence ID" value="NZ_WJBC01000004.1"/>
</dbReference>
<reference evidence="8 9" key="1">
    <citation type="journal article" date="2020" name="mSystems">
        <title>Defining Genomic and Predicted Metabolic Features of the Acetobacterium Genus.</title>
        <authorList>
            <person name="Ross D.E."/>
            <person name="Marshall C.W."/>
            <person name="Gulliver D."/>
            <person name="May H.D."/>
            <person name="Norman R.S."/>
        </authorList>
    </citation>
    <scope>NUCLEOTIDE SEQUENCE [LARGE SCALE GENOMIC DNA]</scope>
    <source>
        <strain evidence="8 9">DSM 8238</strain>
    </source>
</reference>
<dbReference type="CDD" id="cd02516">
    <property type="entry name" value="CDP-ME_synthetase"/>
    <property type="match status" value="1"/>
</dbReference>
<accession>A0ABR6WTM2</accession>
<feature type="site" description="Positions MEP for the nucleophilic attack" evidence="7">
    <location>
        <position position="213"/>
    </location>
</feature>
<name>A0ABR6WTM2_9FIRM</name>
<comment type="similarity">
    <text evidence="3 7">Belongs to the IspD/TarI cytidylyltransferase family. IspD subfamily.</text>
</comment>
<dbReference type="EMBL" id="WJBC01000004">
    <property type="protein sequence ID" value="MBC3803566.1"/>
    <property type="molecule type" value="Genomic_DNA"/>
</dbReference>
<dbReference type="NCBIfam" id="TIGR00453">
    <property type="entry name" value="ispD"/>
    <property type="match status" value="1"/>
</dbReference>
<comment type="function">
    <text evidence="7">Catalyzes the formation of 4-diphosphocytidyl-2-C-methyl-D-erythritol from CTP and 2-C-methyl-D-erythritol 4-phosphate (MEP).</text>
</comment>
<dbReference type="Proteomes" id="UP000603234">
    <property type="component" value="Unassembled WGS sequence"/>
</dbReference>
<keyword evidence="9" id="KW-1185">Reference proteome</keyword>
<dbReference type="EC" id="2.7.7.60" evidence="7"/>
<dbReference type="Pfam" id="PF01128">
    <property type="entry name" value="IspD"/>
    <property type="match status" value="1"/>
</dbReference>
<dbReference type="InterPro" id="IPR050088">
    <property type="entry name" value="IspD/TarI_cytidylyltransf_bact"/>
</dbReference>
<feature type="site" description="Transition state stabilizer" evidence="7">
    <location>
        <position position="18"/>
    </location>
</feature>
<evidence type="ECO:0000256" key="7">
    <source>
        <dbReference type="HAMAP-Rule" id="MF_00108"/>
    </source>
</evidence>
<evidence type="ECO:0000313" key="9">
    <source>
        <dbReference type="Proteomes" id="UP000603234"/>
    </source>
</evidence>
<dbReference type="PANTHER" id="PTHR32125:SF4">
    <property type="entry name" value="2-C-METHYL-D-ERYTHRITOL 4-PHOSPHATE CYTIDYLYLTRANSFERASE, CHLOROPLASTIC"/>
    <property type="match status" value="1"/>
</dbReference>
<comment type="catalytic activity">
    <reaction evidence="1 7">
        <text>2-C-methyl-D-erythritol 4-phosphate + CTP + H(+) = 4-CDP-2-C-methyl-D-erythritol + diphosphate</text>
        <dbReference type="Rhea" id="RHEA:13429"/>
        <dbReference type="ChEBI" id="CHEBI:15378"/>
        <dbReference type="ChEBI" id="CHEBI:33019"/>
        <dbReference type="ChEBI" id="CHEBI:37563"/>
        <dbReference type="ChEBI" id="CHEBI:57823"/>
        <dbReference type="ChEBI" id="CHEBI:58262"/>
        <dbReference type="EC" id="2.7.7.60"/>
    </reaction>
</comment>
<evidence type="ECO:0000256" key="4">
    <source>
        <dbReference type="ARBA" id="ARBA00022679"/>
    </source>
</evidence>
<dbReference type="SUPFAM" id="SSF53448">
    <property type="entry name" value="Nucleotide-diphospho-sugar transferases"/>
    <property type="match status" value="1"/>
</dbReference>
<dbReference type="InterPro" id="IPR018294">
    <property type="entry name" value="ISPD_synthase_CS"/>
</dbReference>
<keyword evidence="5 7" id="KW-0548">Nucleotidyltransferase</keyword>
<comment type="pathway">
    <text evidence="2 7">Isoprenoid biosynthesis; isopentenyl diphosphate biosynthesis via DXP pathway; isopentenyl diphosphate from 1-deoxy-D-xylulose 5-phosphate: step 2/6.</text>
</comment>
<dbReference type="PANTHER" id="PTHR32125">
    <property type="entry name" value="2-C-METHYL-D-ERYTHRITOL 4-PHOSPHATE CYTIDYLYLTRANSFERASE, CHLOROPLASTIC"/>
    <property type="match status" value="1"/>
</dbReference>
<evidence type="ECO:0000256" key="5">
    <source>
        <dbReference type="ARBA" id="ARBA00022695"/>
    </source>
</evidence>
<dbReference type="InterPro" id="IPR029044">
    <property type="entry name" value="Nucleotide-diphossugar_trans"/>
</dbReference>
<feature type="site" description="Transition state stabilizer" evidence="7">
    <location>
        <position position="25"/>
    </location>
</feature>
<keyword evidence="4 7" id="KW-0808">Transferase</keyword>
<sequence>MERRLTSVIIPAAGQGSRMNAPVNKQYLKIKQKPVLAYTLDAFEQCPLIDEIILVINQDEFEICRREVLKPDRYAKVKLVAGGRTRQESVYNGLMAVAPQTAIVMTHDGARPMIQQAVIEKSIHETSRYGATVVGVPAKNTIKIIDDQGFVESTPDRNYLVEIQTPQTFEYTLLKKAHQQAIEMGIAGTDDAFLVERLGYPVKIVSGDYSNIKITTPEDLIIAEAIIRQLEKKHQ</sequence>
<proteinExistence type="inferred from homology"/>
<dbReference type="InterPro" id="IPR001228">
    <property type="entry name" value="IspD"/>
</dbReference>
<comment type="caution">
    <text evidence="8">The sequence shown here is derived from an EMBL/GenBank/DDBJ whole genome shotgun (WGS) entry which is preliminary data.</text>
</comment>
<dbReference type="Gene3D" id="3.90.550.10">
    <property type="entry name" value="Spore Coat Polysaccharide Biosynthesis Protein SpsA, Chain A"/>
    <property type="match status" value="1"/>
</dbReference>
<dbReference type="InterPro" id="IPR034683">
    <property type="entry name" value="IspD/TarI"/>
</dbReference>
<keyword evidence="6 7" id="KW-0414">Isoprene biosynthesis</keyword>
<gene>
    <name evidence="7 8" type="primary">ispD</name>
    <name evidence="8" type="ORF">GH808_03835</name>
</gene>